<dbReference type="InterPro" id="IPR035906">
    <property type="entry name" value="MetI-like_sf"/>
</dbReference>
<dbReference type="PANTHER" id="PTHR30177:SF4">
    <property type="entry name" value="OSMOPROTECTANT IMPORT PERMEASE PROTEIN OSMW"/>
    <property type="match status" value="1"/>
</dbReference>
<organism evidence="8 9">
    <name type="scientific">Cohnella pontilimi</name>
    <dbReference type="NCBI Taxonomy" id="2564100"/>
    <lineage>
        <taxon>Bacteria</taxon>
        <taxon>Bacillati</taxon>
        <taxon>Bacillota</taxon>
        <taxon>Bacilli</taxon>
        <taxon>Bacillales</taxon>
        <taxon>Paenibacillaceae</taxon>
        <taxon>Cohnella</taxon>
    </lineage>
</organism>
<dbReference type="GO" id="GO:0031460">
    <property type="term" value="P:glycine betaine transport"/>
    <property type="evidence" value="ECO:0007669"/>
    <property type="project" value="TreeGrafter"/>
</dbReference>
<dbReference type="InterPro" id="IPR000515">
    <property type="entry name" value="MetI-like"/>
</dbReference>
<dbReference type="SUPFAM" id="SSF161098">
    <property type="entry name" value="MetI-like"/>
    <property type="match status" value="1"/>
</dbReference>
<feature type="transmembrane region" description="Helical" evidence="6">
    <location>
        <begin position="177"/>
        <end position="198"/>
    </location>
</feature>
<evidence type="ECO:0000256" key="1">
    <source>
        <dbReference type="ARBA" id="ARBA00004141"/>
    </source>
</evidence>
<evidence type="ECO:0000313" key="8">
    <source>
        <dbReference type="EMBL" id="TJY40682.1"/>
    </source>
</evidence>
<name>A0A4U0FBU5_9BACL</name>
<evidence type="ECO:0000256" key="4">
    <source>
        <dbReference type="ARBA" id="ARBA00022989"/>
    </source>
</evidence>
<comment type="caution">
    <text evidence="8">The sequence shown here is derived from an EMBL/GenBank/DDBJ whole genome shotgun (WGS) entry which is preliminary data.</text>
</comment>
<evidence type="ECO:0000256" key="5">
    <source>
        <dbReference type="ARBA" id="ARBA00023136"/>
    </source>
</evidence>
<feature type="domain" description="ABC transmembrane type-1" evidence="7">
    <location>
        <begin position="16"/>
        <end position="195"/>
    </location>
</feature>
<reference evidence="8 9" key="1">
    <citation type="submission" date="2019-04" db="EMBL/GenBank/DDBJ databases">
        <title>Cohnella sp. nov., isolated from soil.</title>
        <authorList>
            <person name="Kim W."/>
        </authorList>
    </citation>
    <scope>NUCLEOTIDE SEQUENCE [LARGE SCALE GENOMIC DNA]</scope>
    <source>
        <strain evidence="8 9">CAU 1483</strain>
    </source>
</reference>
<evidence type="ECO:0000259" key="7">
    <source>
        <dbReference type="PROSITE" id="PS50928"/>
    </source>
</evidence>
<accession>A0A4U0FBU5</accession>
<dbReference type="AlphaFoldDB" id="A0A4U0FBU5"/>
<feature type="transmembrane region" description="Helical" evidence="6">
    <location>
        <begin position="52"/>
        <end position="75"/>
    </location>
</feature>
<gene>
    <name evidence="8" type="ORF">E5161_16130</name>
</gene>
<comment type="subcellular location">
    <subcellularLocation>
        <location evidence="6">Cell membrane</location>
        <topology evidence="6">Multi-pass membrane protein</topology>
    </subcellularLocation>
    <subcellularLocation>
        <location evidence="1">Membrane</location>
        <topology evidence="1">Multi-pass membrane protein</topology>
    </subcellularLocation>
</comment>
<dbReference type="PROSITE" id="PS50928">
    <property type="entry name" value="ABC_TM1"/>
    <property type="match status" value="1"/>
</dbReference>
<keyword evidence="2 6" id="KW-0813">Transport</keyword>
<keyword evidence="3 6" id="KW-0812">Transmembrane</keyword>
<feature type="transmembrane region" description="Helical" evidence="6">
    <location>
        <begin position="22"/>
        <end position="40"/>
    </location>
</feature>
<feature type="transmembrane region" description="Helical" evidence="6">
    <location>
        <begin position="81"/>
        <end position="101"/>
    </location>
</feature>
<protein>
    <submittedName>
        <fullName evidence="8">ABC transporter permease</fullName>
    </submittedName>
</protein>
<keyword evidence="4 6" id="KW-1133">Transmembrane helix</keyword>
<evidence type="ECO:0000256" key="6">
    <source>
        <dbReference type="RuleBase" id="RU363032"/>
    </source>
</evidence>
<dbReference type="CDD" id="cd06261">
    <property type="entry name" value="TM_PBP2"/>
    <property type="match status" value="1"/>
</dbReference>
<sequence length="210" mass="22696">MLEYIGKYYDQIFTMLVDHCKLVFVSILISFVLAFALSIVARRFKAMSGVLLALFIGVYCIPSLALFAFLIPFFGLGQPTAILALVLYNQVLLIRSILAAFKSVPSSVSEAAKGMGIGFLNGLRKVELPLALPAILGGLRVATISTSGIVTVAALINAGGLGVLLFDGIRTNNFDKIWLGVILVCSFTLLLNWGLSVLEKRSLRIARGER</sequence>
<dbReference type="Proteomes" id="UP000309673">
    <property type="component" value="Unassembled WGS sequence"/>
</dbReference>
<evidence type="ECO:0000256" key="2">
    <source>
        <dbReference type="ARBA" id="ARBA00022448"/>
    </source>
</evidence>
<dbReference type="OrthoDB" id="9801163at2"/>
<proteinExistence type="inferred from homology"/>
<keyword evidence="5 6" id="KW-0472">Membrane</keyword>
<evidence type="ECO:0000256" key="3">
    <source>
        <dbReference type="ARBA" id="ARBA00022692"/>
    </source>
</evidence>
<dbReference type="RefSeq" id="WP_136778872.1">
    <property type="nucleotide sequence ID" value="NZ_SUPK01000008.1"/>
</dbReference>
<dbReference type="Gene3D" id="1.10.3720.10">
    <property type="entry name" value="MetI-like"/>
    <property type="match status" value="1"/>
</dbReference>
<dbReference type="InterPro" id="IPR051204">
    <property type="entry name" value="ABC_transp_perm/SBD"/>
</dbReference>
<keyword evidence="9" id="KW-1185">Reference proteome</keyword>
<comment type="similarity">
    <text evidence="6">Belongs to the binding-protein-dependent transport system permease family.</text>
</comment>
<dbReference type="EMBL" id="SUPK01000008">
    <property type="protein sequence ID" value="TJY40682.1"/>
    <property type="molecule type" value="Genomic_DNA"/>
</dbReference>
<dbReference type="GO" id="GO:0055085">
    <property type="term" value="P:transmembrane transport"/>
    <property type="evidence" value="ECO:0007669"/>
    <property type="project" value="InterPro"/>
</dbReference>
<dbReference type="Pfam" id="PF00528">
    <property type="entry name" value="BPD_transp_1"/>
    <property type="match status" value="1"/>
</dbReference>
<dbReference type="PANTHER" id="PTHR30177">
    <property type="entry name" value="GLYCINE BETAINE/L-PROLINE TRANSPORT SYSTEM PERMEASE PROTEIN PROW"/>
    <property type="match status" value="1"/>
</dbReference>
<dbReference type="GO" id="GO:0005886">
    <property type="term" value="C:plasma membrane"/>
    <property type="evidence" value="ECO:0007669"/>
    <property type="project" value="UniProtKB-SubCell"/>
</dbReference>
<evidence type="ECO:0000313" key="9">
    <source>
        <dbReference type="Proteomes" id="UP000309673"/>
    </source>
</evidence>
<feature type="transmembrane region" description="Helical" evidence="6">
    <location>
        <begin position="141"/>
        <end position="165"/>
    </location>
</feature>